<dbReference type="InterPro" id="IPR005234">
    <property type="entry name" value="ScpB_csome_segregation"/>
</dbReference>
<keyword evidence="1" id="KW-0963">Cytoplasm</keyword>
<feature type="region of interest" description="Disordered" evidence="5">
    <location>
        <begin position="201"/>
        <end position="256"/>
    </location>
</feature>
<dbReference type="InterPro" id="IPR036388">
    <property type="entry name" value="WH-like_DNA-bd_sf"/>
</dbReference>
<proteinExistence type="predicted"/>
<dbReference type="GO" id="GO:0051304">
    <property type="term" value="P:chromosome separation"/>
    <property type="evidence" value="ECO:0007669"/>
    <property type="project" value="InterPro"/>
</dbReference>
<dbReference type="NCBIfam" id="TIGR00281">
    <property type="entry name" value="SMC-Scp complex subunit ScpB"/>
    <property type="match status" value="1"/>
</dbReference>
<accession>A0A1I0ZX37</accession>
<evidence type="ECO:0000256" key="5">
    <source>
        <dbReference type="SAM" id="MobiDB-lite"/>
    </source>
</evidence>
<dbReference type="AlphaFoldDB" id="A0A1I0ZX37"/>
<gene>
    <name evidence="6" type="ORF">SAMN05421867_11361</name>
</gene>
<evidence type="ECO:0000256" key="3">
    <source>
        <dbReference type="ARBA" id="ARBA00022829"/>
    </source>
</evidence>
<keyword evidence="4" id="KW-0131">Cell cycle</keyword>
<dbReference type="Gene3D" id="1.10.10.10">
    <property type="entry name" value="Winged helix-like DNA-binding domain superfamily/Winged helix DNA-binding domain"/>
    <property type="match status" value="2"/>
</dbReference>
<keyword evidence="2" id="KW-0132">Cell division</keyword>
<dbReference type="EMBL" id="FOKA01000013">
    <property type="protein sequence ID" value="SFB30097.1"/>
    <property type="molecule type" value="Genomic_DNA"/>
</dbReference>
<sequence>MSTPDAGADLGAEEGPDVASLPGGAAAALEAVLVVADEPVPAVRLAAVLGLPVPQVRALLAELADEYAGAGGGRPRGFELREVAGGWRIWSSAAHGDVVGRFVLDGQQARLTQAALETLAVVAYRQPVTRGQVSAVRGVSVDGVMRTLTARGLVAEVGQDATTGAVLYGTTGYFLERLGLGTLDDLPPLAPYLPEVGDLDEAGSGSRGLRTAGTAGATARGGASGPPPGDEQGGRHDAHDRARDGSDDDRTDDDDE</sequence>
<protein>
    <submittedName>
        <fullName evidence="6">Segregation and condensation protein B</fullName>
    </submittedName>
</protein>
<dbReference type="PANTHER" id="PTHR34298">
    <property type="entry name" value="SEGREGATION AND CONDENSATION PROTEIN B"/>
    <property type="match status" value="1"/>
</dbReference>
<dbReference type="InterPro" id="IPR036390">
    <property type="entry name" value="WH_DNA-bd_sf"/>
</dbReference>
<dbReference type="STRING" id="988821.SAMN05421867_11361"/>
<evidence type="ECO:0000313" key="7">
    <source>
        <dbReference type="Proteomes" id="UP000199012"/>
    </source>
</evidence>
<keyword evidence="7" id="KW-1185">Reference proteome</keyword>
<evidence type="ECO:0000256" key="2">
    <source>
        <dbReference type="ARBA" id="ARBA00022618"/>
    </source>
</evidence>
<feature type="compositionally biased region" description="Basic and acidic residues" evidence="5">
    <location>
        <begin position="232"/>
        <end position="245"/>
    </location>
</feature>
<feature type="compositionally biased region" description="Low complexity" evidence="5">
    <location>
        <begin position="207"/>
        <end position="221"/>
    </location>
</feature>
<dbReference type="PANTHER" id="PTHR34298:SF2">
    <property type="entry name" value="SEGREGATION AND CONDENSATION PROTEIN B"/>
    <property type="match status" value="1"/>
</dbReference>
<dbReference type="Proteomes" id="UP000199012">
    <property type="component" value="Unassembled WGS sequence"/>
</dbReference>
<organism evidence="6 7">
    <name type="scientific">Cellulomonas marina</name>
    <dbReference type="NCBI Taxonomy" id="988821"/>
    <lineage>
        <taxon>Bacteria</taxon>
        <taxon>Bacillati</taxon>
        <taxon>Actinomycetota</taxon>
        <taxon>Actinomycetes</taxon>
        <taxon>Micrococcales</taxon>
        <taxon>Cellulomonadaceae</taxon>
        <taxon>Cellulomonas</taxon>
    </lineage>
</organism>
<dbReference type="GO" id="GO:0051301">
    <property type="term" value="P:cell division"/>
    <property type="evidence" value="ECO:0007669"/>
    <property type="project" value="UniProtKB-KW"/>
</dbReference>
<dbReference type="OrthoDB" id="9806226at2"/>
<dbReference type="Pfam" id="PF04079">
    <property type="entry name" value="SMC_ScpB"/>
    <property type="match status" value="1"/>
</dbReference>
<evidence type="ECO:0000256" key="1">
    <source>
        <dbReference type="ARBA" id="ARBA00022490"/>
    </source>
</evidence>
<reference evidence="7" key="1">
    <citation type="submission" date="2016-10" db="EMBL/GenBank/DDBJ databases">
        <authorList>
            <person name="Varghese N."/>
            <person name="Submissions S."/>
        </authorList>
    </citation>
    <scope>NUCLEOTIDE SEQUENCE [LARGE SCALE GENOMIC DNA]</scope>
    <source>
        <strain evidence="7">CGMCC 4.6945</strain>
    </source>
</reference>
<evidence type="ECO:0000256" key="4">
    <source>
        <dbReference type="ARBA" id="ARBA00023306"/>
    </source>
</evidence>
<dbReference type="SUPFAM" id="SSF46785">
    <property type="entry name" value="Winged helix' DNA-binding domain"/>
    <property type="match status" value="2"/>
</dbReference>
<evidence type="ECO:0000313" key="6">
    <source>
        <dbReference type="EMBL" id="SFB30097.1"/>
    </source>
</evidence>
<feature type="compositionally biased region" description="Acidic residues" evidence="5">
    <location>
        <begin position="246"/>
        <end position="256"/>
    </location>
</feature>
<name>A0A1I0ZX37_9CELL</name>
<keyword evidence="3" id="KW-0159">Chromosome partition</keyword>